<feature type="signal peptide" evidence="1">
    <location>
        <begin position="1"/>
        <end position="20"/>
    </location>
</feature>
<evidence type="ECO:0000256" key="1">
    <source>
        <dbReference type="SAM" id="SignalP"/>
    </source>
</evidence>
<dbReference type="HOGENOM" id="CLU_2849839_0_0_1"/>
<gene>
    <name evidence="2" type="ORF">GALMADRAFT_220240</name>
</gene>
<dbReference type="Proteomes" id="UP000027222">
    <property type="component" value="Unassembled WGS sequence"/>
</dbReference>
<keyword evidence="1" id="KW-0732">Signal</keyword>
<feature type="chain" id="PRO_5001647054" evidence="1">
    <location>
        <begin position="21"/>
        <end position="65"/>
    </location>
</feature>
<protein>
    <submittedName>
        <fullName evidence="2">Uncharacterized protein</fullName>
    </submittedName>
</protein>
<organism evidence="2 3">
    <name type="scientific">Galerina marginata (strain CBS 339.88)</name>
    <dbReference type="NCBI Taxonomy" id="685588"/>
    <lineage>
        <taxon>Eukaryota</taxon>
        <taxon>Fungi</taxon>
        <taxon>Dikarya</taxon>
        <taxon>Basidiomycota</taxon>
        <taxon>Agaricomycotina</taxon>
        <taxon>Agaricomycetes</taxon>
        <taxon>Agaricomycetidae</taxon>
        <taxon>Agaricales</taxon>
        <taxon>Agaricineae</taxon>
        <taxon>Strophariaceae</taxon>
        <taxon>Galerina</taxon>
    </lineage>
</organism>
<proteinExistence type="predicted"/>
<sequence length="65" mass="6961">MYIFRTSALFAFALSQLVVAQSTVPGLNQPCGNAITAVRPNKLLKCCFTMPDRGICRLVGTVCPG</sequence>
<name>A0A067TMT4_GALM3</name>
<accession>A0A067TMT4</accession>
<dbReference type="EMBL" id="KL142368">
    <property type="protein sequence ID" value="KDR84515.1"/>
    <property type="molecule type" value="Genomic_DNA"/>
</dbReference>
<reference evidence="3" key="1">
    <citation type="journal article" date="2014" name="Proc. Natl. Acad. Sci. U.S.A.">
        <title>Extensive sampling of basidiomycete genomes demonstrates inadequacy of the white-rot/brown-rot paradigm for wood decay fungi.</title>
        <authorList>
            <person name="Riley R."/>
            <person name="Salamov A.A."/>
            <person name="Brown D.W."/>
            <person name="Nagy L.G."/>
            <person name="Floudas D."/>
            <person name="Held B.W."/>
            <person name="Levasseur A."/>
            <person name="Lombard V."/>
            <person name="Morin E."/>
            <person name="Otillar R."/>
            <person name="Lindquist E.A."/>
            <person name="Sun H."/>
            <person name="LaButti K.M."/>
            <person name="Schmutz J."/>
            <person name="Jabbour D."/>
            <person name="Luo H."/>
            <person name="Baker S.E."/>
            <person name="Pisabarro A.G."/>
            <person name="Walton J.D."/>
            <person name="Blanchette R.A."/>
            <person name="Henrissat B."/>
            <person name="Martin F."/>
            <person name="Cullen D."/>
            <person name="Hibbett D.S."/>
            <person name="Grigoriev I.V."/>
        </authorList>
    </citation>
    <scope>NUCLEOTIDE SEQUENCE [LARGE SCALE GENOMIC DNA]</scope>
    <source>
        <strain evidence="3">CBS 339.88</strain>
    </source>
</reference>
<keyword evidence="3" id="KW-1185">Reference proteome</keyword>
<evidence type="ECO:0000313" key="2">
    <source>
        <dbReference type="EMBL" id="KDR84515.1"/>
    </source>
</evidence>
<dbReference type="AlphaFoldDB" id="A0A067TMT4"/>
<evidence type="ECO:0000313" key="3">
    <source>
        <dbReference type="Proteomes" id="UP000027222"/>
    </source>
</evidence>